<dbReference type="InterPro" id="IPR037171">
    <property type="entry name" value="NagB/RpiA_transferase-like"/>
</dbReference>
<accession>A0A1W1X7W6</accession>
<dbReference type="InterPro" id="IPR014036">
    <property type="entry name" value="DeoR-like_C"/>
</dbReference>
<dbReference type="Pfam" id="PF08220">
    <property type="entry name" value="HTH_DeoR"/>
    <property type="match status" value="1"/>
</dbReference>
<proteinExistence type="predicted"/>
<evidence type="ECO:0000259" key="3">
    <source>
        <dbReference type="PROSITE" id="PS51000"/>
    </source>
</evidence>
<dbReference type="AlphaFoldDB" id="A0A1W1X7W6"/>
<name>A0A1W1X7W6_9CLOT</name>
<dbReference type="Gene3D" id="3.40.50.1360">
    <property type="match status" value="1"/>
</dbReference>
<dbReference type="InterPro" id="IPR001034">
    <property type="entry name" value="DeoR_HTH"/>
</dbReference>
<evidence type="ECO:0000313" key="5">
    <source>
        <dbReference type="Proteomes" id="UP000192468"/>
    </source>
</evidence>
<dbReference type="PROSITE" id="PS51000">
    <property type="entry name" value="HTH_DEOR_2"/>
    <property type="match status" value="1"/>
</dbReference>
<dbReference type="InterPro" id="IPR050313">
    <property type="entry name" value="Carb_Metab_HTH_regulators"/>
</dbReference>
<keyword evidence="1" id="KW-0805">Transcription regulation</keyword>
<evidence type="ECO:0000256" key="1">
    <source>
        <dbReference type="ARBA" id="ARBA00023015"/>
    </source>
</evidence>
<dbReference type="SUPFAM" id="SSF100950">
    <property type="entry name" value="NagB/RpiA/CoA transferase-like"/>
    <property type="match status" value="1"/>
</dbReference>
<evidence type="ECO:0000256" key="2">
    <source>
        <dbReference type="ARBA" id="ARBA00023163"/>
    </source>
</evidence>
<sequence>MFIVERHKHILELLERDGKVLVKDLSIQFEVSESMIRKDLRVLEKNNLLQRTYGGAINIKRTIVPAESFFNRVEKNTNLKETIAKKAYELIKDGDTIFLDASSISYFLAKFLIQNNRNITLITNMVEISSLLHLDLKMHIIFIGGDYNAFAGGNIGSHSIEQIKLYRCNKSFIGCSGIDLRDGRISSGISEDASTKKAIMSISKELYLIAPNEKFNLDGIFNFSNISDFNSIITETAPNNSIMTLLEQYNVDLIHSDLV</sequence>
<dbReference type="Proteomes" id="UP000192468">
    <property type="component" value="Unassembled WGS sequence"/>
</dbReference>
<dbReference type="PANTHER" id="PTHR30363:SF44">
    <property type="entry name" value="AGA OPERON TRANSCRIPTIONAL REPRESSOR-RELATED"/>
    <property type="match status" value="1"/>
</dbReference>
<gene>
    <name evidence="4" type="ORF">SAMN02745134_00962</name>
</gene>
<dbReference type="OrthoDB" id="9797223at2"/>
<dbReference type="RefSeq" id="WP_084114223.1">
    <property type="nucleotide sequence ID" value="NZ_FWXH01000002.1"/>
</dbReference>
<dbReference type="PRINTS" id="PR00037">
    <property type="entry name" value="HTHLACR"/>
</dbReference>
<dbReference type="Gene3D" id="1.10.10.10">
    <property type="entry name" value="Winged helix-like DNA-binding domain superfamily/Winged helix DNA-binding domain"/>
    <property type="match status" value="1"/>
</dbReference>
<keyword evidence="2" id="KW-0804">Transcription</keyword>
<evidence type="ECO:0000313" key="4">
    <source>
        <dbReference type="EMBL" id="SMC19904.1"/>
    </source>
</evidence>
<dbReference type="SMART" id="SM00420">
    <property type="entry name" value="HTH_DEOR"/>
    <property type="match status" value="1"/>
</dbReference>
<dbReference type="InterPro" id="IPR036390">
    <property type="entry name" value="WH_DNA-bd_sf"/>
</dbReference>
<dbReference type="GO" id="GO:0003700">
    <property type="term" value="F:DNA-binding transcription factor activity"/>
    <property type="evidence" value="ECO:0007669"/>
    <property type="project" value="InterPro"/>
</dbReference>
<dbReference type="EMBL" id="FWXH01000002">
    <property type="protein sequence ID" value="SMC19904.1"/>
    <property type="molecule type" value="Genomic_DNA"/>
</dbReference>
<reference evidence="4 5" key="1">
    <citation type="submission" date="2017-04" db="EMBL/GenBank/DDBJ databases">
        <authorList>
            <person name="Afonso C.L."/>
            <person name="Miller P.J."/>
            <person name="Scott M.A."/>
            <person name="Spackman E."/>
            <person name="Goraichik I."/>
            <person name="Dimitrov K.M."/>
            <person name="Suarez D.L."/>
            <person name="Swayne D.E."/>
        </authorList>
    </citation>
    <scope>NUCLEOTIDE SEQUENCE [LARGE SCALE GENOMIC DNA]</scope>
    <source>
        <strain evidence="4 5">DSM 12555</strain>
    </source>
</reference>
<dbReference type="STRING" id="1121291.SAMN02745134_00962"/>
<keyword evidence="5" id="KW-1185">Reference proteome</keyword>
<dbReference type="Pfam" id="PF00455">
    <property type="entry name" value="DeoRC"/>
    <property type="match status" value="1"/>
</dbReference>
<organism evidence="4 5">
    <name type="scientific">Clostridium acidisoli DSM 12555</name>
    <dbReference type="NCBI Taxonomy" id="1121291"/>
    <lineage>
        <taxon>Bacteria</taxon>
        <taxon>Bacillati</taxon>
        <taxon>Bacillota</taxon>
        <taxon>Clostridia</taxon>
        <taxon>Eubacteriales</taxon>
        <taxon>Clostridiaceae</taxon>
        <taxon>Clostridium</taxon>
    </lineage>
</organism>
<dbReference type="InterPro" id="IPR036388">
    <property type="entry name" value="WH-like_DNA-bd_sf"/>
</dbReference>
<dbReference type="SUPFAM" id="SSF46785">
    <property type="entry name" value="Winged helix' DNA-binding domain"/>
    <property type="match status" value="1"/>
</dbReference>
<dbReference type="PANTHER" id="PTHR30363">
    <property type="entry name" value="HTH-TYPE TRANSCRIPTIONAL REGULATOR SRLR-RELATED"/>
    <property type="match status" value="1"/>
</dbReference>
<protein>
    <submittedName>
        <fullName evidence="4">Transcriptional regulator, DeoR family</fullName>
    </submittedName>
</protein>
<dbReference type="SMART" id="SM01134">
    <property type="entry name" value="DeoRC"/>
    <property type="match status" value="1"/>
</dbReference>
<feature type="domain" description="HTH deoR-type" evidence="3">
    <location>
        <begin position="3"/>
        <end position="58"/>
    </location>
</feature>